<feature type="domain" description="K Homology" evidence="4">
    <location>
        <begin position="64"/>
        <end position="134"/>
    </location>
</feature>
<dbReference type="InterPro" id="IPR036612">
    <property type="entry name" value="KH_dom_type_1_sf"/>
</dbReference>
<dbReference type="Pfam" id="PF00013">
    <property type="entry name" value="KH_1"/>
    <property type="match status" value="5"/>
</dbReference>
<dbReference type="PROSITE" id="PS50084">
    <property type="entry name" value="KH_TYPE_1"/>
    <property type="match status" value="5"/>
</dbReference>
<name>A0A7S2FW75_9STRA</name>
<evidence type="ECO:0000256" key="1">
    <source>
        <dbReference type="ARBA" id="ARBA00022737"/>
    </source>
</evidence>
<dbReference type="SUPFAM" id="SSF54791">
    <property type="entry name" value="Eukaryotic type KH-domain (KH-domain type I)"/>
    <property type="match status" value="5"/>
</dbReference>
<dbReference type="GO" id="GO:0003723">
    <property type="term" value="F:RNA binding"/>
    <property type="evidence" value="ECO:0007669"/>
    <property type="project" value="UniProtKB-UniRule"/>
</dbReference>
<dbReference type="EMBL" id="HBGT01016569">
    <property type="protein sequence ID" value="CAD9416591.1"/>
    <property type="molecule type" value="Transcribed_RNA"/>
</dbReference>
<evidence type="ECO:0000313" key="5">
    <source>
        <dbReference type="EMBL" id="CAD9416591.1"/>
    </source>
</evidence>
<feature type="compositionally biased region" description="Gly residues" evidence="3">
    <location>
        <begin position="597"/>
        <end position="608"/>
    </location>
</feature>
<dbReference type="InterPro" id="IPR004088">
    <property type="entry name" value="KH_dom_type_1"/>
</dbReference>
<gene>
    <name evidence="5" type="ORF">FPAR1323_LOCUS8839</name>
</gene>
<keyword evidence="2" id="KW-0694">RNA-binding</keyword>
<feature type="compositionally biased region" description="Low complexity" evidence="3">
    <location>
        <begin position="609"/>
        <end position="656"/>
    </location>
</feature>
<accession>A0A7S2FW75</accession>
<feature type="domain" description="K Homology" evidence="4">
    <location>
        <begin position="298"/>
        <end position="381"/>
    </location>
</feature>
<protein>
    <recommendedName>
        <fullName evidence="4">K Homology domain-containing protein</fullName>
    </recommendedName>
</protein>
<proteinExistence type="predicted"/>
<feature type="region of interest" description="Disordered" evidence="3">
    <location>
        <begin position="591"/>
        <end position="692"/>
    </location>
</feature>
<dbReference type="InterPro" id="IPR004087">
    <property type="entry name" value="KH_dom"/>
</dbReference>
<feature type="domain" description="K Homology" evidence="4">
    <location>
        <begin position="521"/>
        <end position="590"/>
    </location>
</feature>
<evidence type="ECO:0000256" key="3">
    <source>
        <dbReference type="SAM" id="MobiDB-lite"/>
    </source>
</evidence>
<sequence length="692" mass="70655">MPDETAPAPVEGGETLSDAAALQTLAPGMMAGMGVPAFPPAAAAPGPVGAAAAEPGADAGDGKVEVAFRMIAPNARTGHVIGTGGATVTALRTSTGAQIKVFDKVNGVDESTILVWGMEDPVDATVDPFAESAAACLAETETKSGSEVASAMGLHLSPAALAVISVHELLVEEGAPEFDAKLLVSKGQVGCLMGKGGAIINSMRVLSGAQIHIKRGDEVPGCAGVMDQMVWVHAPEPSKVLKALGCILRRLRASPPPAGFEKKTQAKGLSGSMMAPGAAPGIPAFAGVPGVSGGTPGVEIVYRLLIPGWKTGHLIGRGGATIRQLRESTNATIQLVPAAGQTPGMPTDKDLEYIISIGCTDDGSAFCPAQNALMQVVGKLVAIRTTQPGQEAESTGPPIARILIQRSAAGCLMGKGGSIMAALRQRTGAFVKLLTDPGEMPPCAETEDSVLQVGGRQDGMLSALQEISARLRENAGRAPAARPGAYGAHANTGAPGGAYAGGGFANSAAGSMGGAGAPAAEKTIMQFSVPNNKIGNIIGRGGSKVQSIRDQAGASVKIHDSHDGQERVIEFGGTAEQVHAAHALAYQFMMEDNGRPAGPGGGGGGGGYHQPHQQQPQYGMPQQQYGQPQQQYAPQQYAMPDQQQQYAMYGQQQQQQVPPPAPPAAGAPDPQQQYAQQYAPQPGQGYPPQGGY</sequence>
<evidence type="ECO:0000256" key="2">
    <source>
        <dbReference type="PROSITE-ProRule" id="PRU00117"/>
    </source>
</evidence>
<organism evidence="5">
    <name type="scientific">Florenciella parvula</name>
    <dbReference type="NCBI Taxonomy" id="236787"/>
    <lineage>
        <taxon>Eukaryota</taxon>
        <taxon>Sar</taxon>
        <taxon>Stramenopiles</taxon>
        <taxon>Ochrophyta</taxon>
        <taxon>Dictyochophyceae</taxon>
        <taxon>Florenciellales</taxon>
        <taxon>Florenciella</taxon>
    </lineage>
</organism>
<reference evidence="5" key="1">
    <citation type="submission" date="2021-01" db="EMBL/GenBank/DDBJ databases">
        <authorList>
            <person name="Corre E."/>
            <person name="Pelletier E."/>
            <person name="Niang G."/>
            <person name="Scheremetjew M."/>
            <person name="Finn R."/>
            <person name="Kale V."/>
            <person name="Holt S."/>
            <person name="Cochrane G."/>
            <person name="Meng A."/>
            <person name="Brown T."/>
            <person name="Cohen L."/>
        </authorList>
    </citation>
    <scope>NUCLEOTIDE SEQUENCE</scope>
    <source>
        <strain evidence="5">RCC1693</strain>
    </source>
</reference>
<evidence type="ECO:0000259" key="4">
    <source>
        <dbReference type="SMART" id="SM00322"/>
    </source>
</evidence>
<feature type="compositionally biased region" description="Low complexity" evidence="3">
    <location>
        <begin position="666"/>
        <end position="692"/>
    </location>
</feature>
<keyword evidence="1" id="KW-0677">Repeat</keyword>
<feature type="domain" description="K Homology" evidence="4">
    <location>
        <begin position="176"/>
        <end position="252"/>
    </location>
</feature>
<feature type="domain" description="K Homology" evidence="4">
    <location>
        <begin position="396"/>
        <end position="472"/>
    </location>
</feature>
<dbReference type="PANTHER" id="PTHR10288">
    <property type="entry name" value="KH DOMAIN CONTAINING RNA BINDING PROTEIN"/>
    <property type="match status" value="1"/>
</dbReference>
<dbReference type="AlphaFoldDB" id="A0A7S2FW75"/>
<dbReference type="SMART" id="SM00322">
    <property type="entry name" value="KH"/>
    <property type="match status" value="5"/>
</dbReference>
<dbReference type="Gene3D" id="3.30.1370.10">
    <property type="entry name" value="K Homology domain, type 1"/>
    <property type="match status" value="5"/>
</dbReference>